<organism evidence="1 2">
    <name type="scientific">Gossypium australe</name>
    <dbReference type="NCBI Taxonomy" id="47621"/>
    <lineage>
        <taxon>Eukaryota</taxon>
        <taxon>Viridiplantae</taxon>
        <taxon>Streptophyta</taxon>
        <taxon>Embryophyta</taxon>
        <taxon>Tracheophyta</taxon>
        <taxon>Spermatophyta</taxon>
        <taxon>Magnoliopsida</taxon>
        <taxon>eudicotyledons</taxon>
        <taxon>Gunneridae</taxon>
        <taxon>Pentapetalae</taxon>
        <taxon>rosids</taxon>
        <taxon>malvids</taxon>
        <taxon>Malvales</taxon>
        <taxon>Malvaceae</taxon>
        <taxon>Malvoideae</taxon>
        <taxon>Gossypium</taxon>
    </lineage>
</organism>
<proteinExistence type="predicted"/>
<accession>A0A5B6VCN3</accession>
<dbReference type="InterPro" id="IPR021109">
    <property type="entry name" value="Peptidase_aspartic_dom_sf"/>
</dbReference>
<dbReference type="PANTHER" id="PTHR15503">
    <property type="entry name" value="LDOC1 RELATED"/>
    <property type="match status" value="1"/>
</dbReference>
<reference evidence="1" key="1">
    <citation type="submission" date="2019-08" db="EMBL/GenBank/DDBJ databases">
        <authorList>
            <person name="Liu F."/>
        </authorList>
    </citation>
    <scope>NUCLEOTIDE SEQUENCE [LARGE SCALE GENOMIC DNA]</scope>
    <source>
        <strain evidence="1">PA1801</strain>
        <tissue evidence="1">Leaf</tissue>
    </source>
</reference>
<comment type="caution">
    <text evidence="1">The sequence shown here is derived from an EMBL/GenBank/DDBJ whole genome shotgun (WGS) entry which is preliminary data.</text>
</comment>
<protein>
    <submittedName>
        <fullName evidence="1">Alcohol-forming fatty acyl-CoA reductase-like</fullName>
    </submittedName>
</protein>
<dbReference type="Gene3D" id="2.40.70.10">
    <property type="entry name" value="Acid Proteases"/>
    <property type="match status" value="1"/>
</dbReference>
<dbReference type="Proteomes" id="UP000325315">
    <property type="component" value="Unassembled WGS sequence"/>
</dbReference>
<dbReference type="EMBL" id="SMMG02000007">
    <property type="protein sequence ID" value="KAA3466929.1"/>
    <property type="molecule type" value="Genomic_DNA"/>
</dbReference>
<dbReference type="Pfam" id="PF08284">
    <property type="entry name" value="RVP_2"/>
    <property type="match status" value="1"/>
</dbReference>
<name>A0A5B6VCN3_9ROSI</name>
<evidence type="ECO:0000313" key="1">
    <source>
        <dbReference type="EMBL" id="KAA3466929.1"/>
    </source>
</evidence>
<keyword evidence="2" id="KW-1185">Reference proteome</keyword>
<dbReference type="OrthoDB" id="2009278at2759"/>
<dbReference type="PANTHER" id="PTHR15503:SF45">
    <property type="entry name" value="RNA-DIRECTED DNA POLYMERASE HOMOLOG"/>
    <property type="match status" value="1"/>
</dbReference>
<dbReference type="InterPro" id="IPR032567">
    <property type="entry name" value="RTL1-rel"/>
</dbReference>
<dbReference type="AlphaFoldDB" id="A0A5B6VCN3"/>
<gene>
    <name evidence="1" type="ORF">EPI10_001987</name>
</gene>
<evidence type="ECO:0000313" key="2">
    <source>
        <dbReference type="Proteomes" id="UP000325315"/>
    </source>
</evidence>
<sequence length="287" mass="33265">MALLFHEFDVILGMDWLSKYGVIVDYKRKRISLRTPDSNEMIVTGENYNALFNIVSVIEAFKMVRKGYTSFLTYNFYSQASKPKIEEIVLVRDYPNVFPEELPGLPPEREVKFGIEVVLGMTPIPTTPYQMAPIELKELKAQLQELVDVLSGKSLATLKTMNVYLKMELSGRLIDKLRIKPTLLQRVKDAQKENENMLMIKKQLEDGKNSGFEIDSKGTLRLQELNENKLVYPDLIKETKEKVKIIRDRLKVASDRKKSYVDLKSKEIEYSVGEKVFLKVSRWKKVF</sequence>